<organism evidence="2 3">
    <name type="scientific">Effrenium voratum</name>
    <dbReference type="NCBI Taxonomy" id="2562239"/>
    <lineage>
        <taxon>Eukaryota</taxon>
        <taxon>Sar</taxon>
        <taxon>Alveolata</taxon>
        <taxon>Dinophyceae</taxon>
        <taxon>Suessiales</taxon>
        <taxon>Symbiodiniaceae</taxon>
        <taxon>Effrenium</taxon>
    </lineage>
</organism>
<dbReference type="Proteomes" id="UP001178507">
    <property type="component" value="Unassembled WGS sequence"/>
</dbReference>
<feature type="region of interest" description="Disordered" evidence="1">
    <location>
        <begin position="376"/>
        <end position="406"/>
    </location>
</feature>
<sequence length="762" mass="84216">MQSAWLPIGGIPRARLRGTPGAHPESLRSLWRVPLALTWSHVSFLRGRTARRARRWRVRRGEVPWRTQLRKTPTTSRSPEIFHEEAVLDGAAVELLRETEDFALVRTAGAGAEGWVQKQYLYQLAEVPQMNASDLEDADVLGPLVLTDATPTLSGWQGRPLARMQPLAEVVASVQWRCRLATEELGGATRAAPRFLRYSLQSPATPIVIGAYQARGAAAFRAVSPRLLRSMDVQGYLSVPQPSSDLLQDLVPPQLRPPERFCFALLGPGADSLLRRDVVIYGQCLLLLSGHLDVRLLPPGAEGLGAFQGQLGCAVSPLDLFAAEAQARAMYEAHLQEGDALLVPPGWWHQATAGLDGAALAISPLLTPQLARSAEEEMRRLDVEDQMSPIGSSEQQPGDQQTGAKQGVYGDFEEFGRTLATLASMGHQVGIGAWPFLPHGEAPSGSFEECLRRLLEEYPGFAYSGAVLPMCEGRDLQRFIATGGFIAPAPRPLRPFAAADRLRRWLDLPLSSGLPSALEGDAPRVVWMFWAQGCSELTGFRRLCVHTWRLQNPSWQVVILDKDSVWRYFERGTCELPACYEETSGSPAIGRLALGAPSALRGGLHGRRHHLPAALGGEWVWRKICSGPLEQGLGAWYVEWFGVEPGGREYVENWFLAARAGHPLVLAWRDLYVAGWADARTRHEYPLGPLFRDVDLSHITIAEHRDWLLMHVCFKKLIDEDAELRRIWSEQMLLLKADTGALAWMADVDADRPEETRCGAGC</sequence>
<keyword evidence="3" id="KW-1185">Reference proteome</keyword>
<accession>A0AA36IIB6</accession>
<evidence type="ECO:0000313" key="3">
    <source>
        <dbReference type="Proteomes" id="UP001178507"/>
    </source>
</evidence>
<dbReference type="SUPFAM" id="SSF51197">
    <property type="entry name" value="Clavaminate synthase-like"/>
    <property type="match status" value="1"/>
</dbReference>
<proteinExistence type="predicted"/>
<evidence type="ECO:0008006" key="4">
    <source>
        <dbReference type="Google" id="ProtNLM"/>
    </source>
</evidence>
<feature type="compositionally biased region" description="Polar residues" evidence="1">
    <location>
        <begin position="389"/>
        <end position="404"/>
    </location>
</feature>
<protein>
    <recommendedName>
        <fullName evidence="4">JmjC domain-containing protein</fullName>
    </recommendedName>
</protein>
<reference evidence="2" key="1">
    <citation type="submission" date="2023-08" db="EMBL/GenBank/DDBJ databases">
        <authorList>
            <person name="Chen Y."/>
            <person name="Shah S."/>
            <person name="Dougan E. K."/>
            <person name="Thang M."/>
            <person name="Chan C."/>
        </authorList>
    </citation>
    <scope>NUCLEOTIDE SEQUENCE</scope>
</reference>
<name>A0AA36IIB6_9DINO</name>
<comment type="caution">
    <text evidence="2">The sequence shown here is derived from an EMBL/GenBank/DDBJ whole genome shotgun (WGS) entry which is preliminary data.</text>
</comment>
<dbReference type="Gene3D" id="2.60.120.650">
    <property type="entry name" value="Cupin"/>
    <property type="match status" value="1"/>
</dbReference>
<evidence type="ECO:0000256" key="1">
    <source>
        <dbReference type="SAM" id="MobiDB-lite"/>
    </source>
</evidence>
<dbReference type="AlphaFoldDB" id="A0AA36IIB6"/>
<gene>
    <name evidence="2" type="ORF">EVOR1521_LOCUS14199</name>
</gene>
<evidence type="ECO:0000313" key="2">
    <source>
        <dbReference type="EMBL" id="CAJ1388300.1"/>
    </source>
</evidence>
<dbReference type="EMBL" id="CAUJNA010001668">
    <property type="protein sequence ID" value="CAJ1388300.1"/>
    <property type="molecule type" value="Genomic_DNA"/>
</dbReference>